<dbReference type="STRING" id="619300.G3AL72"/>
<dbReference type="KEGG" id="spaa:SPAPADRAFT_137051"/>
<evidence type="ECO:0000313" key="3">
    <source>
        <dbReference type="Proteomes" id="UP000000709"/>
    </source>
</evidence>
<dbReference type="Proteomes" id="UP000000709">
    <property type="component" value="Unassembled WGS sequence"/>
</dbReference>
<dbReference type="InterPro" id="IPR005345">
    <property type="entry name" value="PHF5"/>
</dbReference>
<reference evidence="2 3" key="1">
    <citation type="journal article" date="2011" name="Proc. Natl. Acad. Sci. U.S.A.">
        <title>Comparative genomics of xylose-fermenting fungi for enhanced biofuel production.</title>
        <authorList>
            <person name="Wohlbach D.J."/>
            <person name="Kuo A."/>
            <person name="Sato T.K."/>
            <person name="Potts K.M."/>
            <person name="Salamov A.A."/>
            <person name="LaButti K.M."/>
            <person name="Sun H."/>
            <person name="Clum A."/>
            <person name="Pangilinan J.L."/>
            <person name="Lindquist E.A."/>
            <person name="Lucas S."/>
            <person name="Lapidus A."/>
            <person name="Jin M."/>
            <person name="Gunawan C."/>
            <person name="Balan V."/>
            <person name="Dale B.E."/>
            <person name="Jeffries T.W."/>
            <person name="Zinkel R."/>
            <person name="Barry K.W."/>
            <person name="Grigoriev I.V."/>
            <person name="Gasch A.P."/>
        </authorList>
    </citation>
    <scope>NUCLEOTIDE SEQUENCE [LARGE SCALE GENOMIC DNA]</scope>
    <source>
        <strain evidence="3">NRRL Y-27907 / 11-Y1</strain>
    </source>
</reference>
<dbReference type="PANTHER" id="PTHR13120">
    <property type="entry name" value="PHD FINGER-LIKE DOMAIN-CONTAINING PROTEIN 5A"/>
    <property type="match status" value="1"/>
</dbReference>
<dbReference type="HOGENOM" id="CLU_110369_2_0_1"/>
<keyword evidence="3" id="KW-1185">Reference proteome</keyword>
<sequence length="121" mass="13599">MSRHQYDLIQCMKQPGKSVGLVCPQCDGKCPICDSFVKPTAKVYICHDCSLGHLYNKCITCSNYLGDNCESGVPAYYCLECVRQEKHREGCPRIVNIGSLKSDMIFRKKKEATKSTNGLLR</sequence>
<accession>G3AL72</accession>
<gene>
    <name evidence="2" type="ORF">SPAPADRAFT_137051</name>
</gene>
<dbReference type="RefSeq" id="XP_007374631.1">
    <property type="nucleotide sequence ID" value="XM_007374569.1"/>
</dbReference>
<evidence type="ECO:0000313" key="2">
    <source>
        <dbReference type="EMBL" id="EGW33116.1"/>
    </source>
</evidence>
<name>G3AL72_SPAPN</name>
<organism evidence="3">
    <name type="scientific">Spathaspora passalidarum (strain NRRL Y-27907 / 11-Y1)</name>
    <dbReference type="NCBI Taxonomy" id="619300"/>
    <lineage>
        <taxon>Eukaryota</taxon>
        <taxon>Fungi</taxon>
        <taxon>Dikarya</taxon>
        <taxon>Ascomycota</taxon>
        <taxon>Saccharomycotina</taxon>
        <taxon>Pichiomycetes</taxon>
        <taxon>Debaryomycetaceae</taxon>
        <taxon>Spathaspora</taxon>
    </lineage>
</organism>
<dbReference type="GeneID" id="18870010"/>
<dbReference type="OrthoDB" id="205794at2759"/>
<dbReference type="FunCoup" id="G3AL72">
    <property type="interactions" value="945"/>
</dbReference>
<dbReference type="AlphaFoldDB" id="G3AL72"/>
<dbReference type="EMBL" id="GL996501">
    <property type="protein sequence ID" value="EGW33116.1"/>
    <property type="molecule type" value="Genomic_DNA"/>
</dbReference>
<comment type="similarity">
    <text evidence="1">Belongs to the PHF5 family.</text>
</comment>
<dbReference type="GO" id="GO:0005686">
    <property type="term" value="C:U2 snRNP"/>
    <property type="evidence" value="ECO:0007669"/>
    <property type="project" value="EnsemblFungi"/>
</dbReference>
<dbReference type="GO" id="GO:0000245">
    <property type="term" value="P:spliceosomal complex assembly"/>
    <property type="evidence" value="ECO:0007669"/>
    <property type="project" value="EnsemblFungi"/>
</dbReference>
<dbReference type="InParanoid" id="G3AL72"/>
<dbReference type="Pfam" id="PF03660">
    <property type="entry name" value="PHF5"/>
    <property type="match status" value="1"/>
</dbReference>
<evidence type="ECO:0008006" key="4">
    <source>
        <dbReference type="Google" id="ProtNLM"/>
    </source>
</evidence>
<proteinExistence type="inferred from homology"/>
<dbReference type="GO" id="GO:0005684">
    <property type="term" value="C:U2-type spliceosomal complex"/>
    <property type="evidence" value="ECO:0007669"/>
    <property type="project" value="EnsemblFungi"/>
</dbReference>
<protein>
    <recommendedName>
        <fullName evidence="4">Pre-mRNA splicing factor ini1</fullName>
    </recommendedName>
</protein>
<dbReference type="eggNOG" id="KOG1705">
    <property type="taxonomic scope" value="Eukaryota"/>
</dbReference>
<dbReference type="OMA" id="AYYCWEC"/>
<evidence type="ECO:0000256" key="1">
    <source>
        <dbReference type="ARBA" id="ARBA00008626"/>
    </source>
</evidence>
<dbReference type="PIRSF" id="PIRSF016468">
    <property type="entry name" value="PHF5"/>
    <property type="match status" value="1"/>
</dbReference>
<dbReference type="GO" id="GO:0009410">
    <property type="term" value="P:response to xenobiotic stimulus"/>
    <property type="evidence" value="ECO:0007669"/>
    <property type="project" value="EnsemblFungi"/>
</dbReference>